<keyword evidence="2" id="KW-1133">Transmembrane helix</keyword>
<feature type="compositionally biased region" description="Low complexity" evidence="1">
    <location>
        <begin position="445"/>
        <end position="454"/>
    </location>
</feature>
<evidence type="ECO:0000313" key="4">
    <source>
        <dbReference type="Proteomes" id="UP001605036"/>
    </source>
</evidence>
<feature type="region of interest" description="Disordered" evidence="1">
    <location>
        <begin position="435"/>
        <end position="454"/>
    </location>
</feature>
<feature type="transmembrane region" description="Helical" evidence="2">
    <location>
        <begin position="360"/>
        <end position="389"/>
    </location>
</feature>
<keyword evidence="2" id="KW-0472">Membrane</keyword>
<dbReference type="AlphaFoldDB" id="A0ABD1YIT0"/>
<feature type="transmembrane region" description="Helical" evidence="2">
    <location>
        <begin position="491"/>
        <end position="510"/>
    </location>
</feature>
<evidence type="ECO:0008006" key="5">
    <source>
        <dbReference type="Google" id="ProtNLM"/>
    </source>
</evidence>
<feature type="compositionally biased region" description="Basic and acidic residues" evidence="1">
    <location>
        <begin position="435"/>
        <end position="444"/>
    </location>
</feature>
<keyword evidence="4" id="KW-1185">Reference proteome</keyword>
<evidence type="ECO:0000313" key="3">
    <source>
        <dbReference type="EMBL" id="KAL2630686.1"/>
    </source>
</evidence>
<dbReference type="EMBL" id="JBHFFA010000004">
    <property type="protein sequence ID" value="KAL2630686.1"/>
    <property type="molecule type" value="Genomic_DNA"/>
</dbReference>
<dbReference type="Proteomes" id="UP001605036">
    <property type="component" value="Unassembled WGS sequence"/>
</dbReference>
<comment type="caution">
    <text evidence="3">The sequence shown here is derived from an EMBL/GenBank/DDBJ whole genome shotgun (WGS) entry which is preliminary data.</text>
</comment>
<feature type="transmembrane region" description="Helical" evidence="2">
    <location>
        <begin position="323"/>
        <end position="348"/>
    </location>
</feature>
<organism evidence="3 4">
    <name type="scientific">Riccia fluitans</name>
    <dbReference type="NCBI Taxonomy" id="41844"/>
    <lineage>
        <taxon>Eukaryota</taxon>
        <taxon>Viridiplantae</taxon>
        <taxon>Streptophyta</taxon>
        <taxon>Embryophyta</taxon>
        <taxon>Marchantiophyta</taxon>
        <taxon>Marchantiopsida</taxon>
        <taxon>Marchantiidae</taxon>
        <taxon>Marchantiales</taxon>
        <taxon>Ricciaceae</taxon>
        <taxon>Riccia</taxon>
    </lineage>
</organism>
<gene>
    <name evidence="3" type="ORF">R1flu_015372</name>
</gene>
<accession>A0ABD1YIT0</accession>
<feature type="transmembrane region" description="Helical" evidence="2">
    <location>
        <begin position="121"/>
        <end position="141"/>
    </location>
</feature>
<feature type="transmembrane region" description="Helical" evidence="2">
    <location>
        <begin position="522"/>
        <end position="544"/>
    </location>
</feature>
<feature type="region of interest" description="Disordered" evidence="1">
    <location>
        <begin position="16"/>
        <end position="37"/>
    </location>
</feature>
<keyword evidence="2" id="KW-0812">Transmembrane</keyword>
<reference evidence="3 4" key="1">
    <citation type="submission" date="2024-09" db="EMBL/GenBank/DDBJ databases">
        <title>Chromosome-scale assembly of Riccia fluitans.</title>
        <authorList>
            <person name="Paukszto L."/>
            <person name="Sawicki J."/>
            <person name="Karawczyk K."/>
            <person name="Piernik-Szablinska J."/>
            <person name="Szczecinska M."/>
            <person name="Mazdziarz M."/>
        </authorList>
    </citation>
    <scope>NUCLEOTIDE SEQUENCE [LARGE SCALE GENOMIC DNA]</scope>
    <source>
        <strain evidence="3">Rf_01</strain>
        <tissue evidence="3">Aerial parts of the thallus</tissue>
    </source>
</reference>
<sequence>MSIGVVEDDAPASKFEATAGSFSPHEEHRGFSDGIPHQKRNENACLGEEHTGGGSEDVLLPHMAELEARAAVKFDKLTFLKEELYHNFFPLSIPFMYYLDGKKWALINRGFIGRKHMGLACFQWFLAANFYLLNIMSFAYISSAKNLDFLYDVVLIDFLWFMRNMVVSTKYAFLSKTEREEMRTRFVPNDVLTFRTLLSAWKDPIPNRVVKDELLFAAVRTKHVFGRSYAFKLDSTFESSRSISDLIHDLRLLKDNTQRNSNWDKLAETWLEEGIEELTADSVLQVEEGSVGTVQLLPVRLYAVHVIRQASSLRRLKRIGHGLLSQHLTACSLLLGVAHPLILTVGRFVIGGHEMPGPWWTVYCIVIPGFVLSAFSMFSNIAFMMVGVLDFRRRHFIAQSLDDILRSSVYTGSHNVRAMPTRSIRIRDFFFPDRSPRDSADSRSSRSSSFSSGKLSGDGIGIDFQAPDSLLAWWACRQLMQNFGLGFYKRIKYYTTYFASYCGVLLFFVVLKMLTGIRQNDIYLIITVIFSIVVFLSLLALMVWPGGDTNTMLQRHGDTLMSRKLKIHSKTIMGCTIIAAKEDLKKTRILLRTIGSVTEALKWDNFKSKLSVCGFEARDQLVSVIVAVVAATMSIGVGQIVQNGIM</sequence>
<name>A0ABD1YIT0_9MARC</name>
<protein>
    <recommendedName>
        <fullName evidence="5">Odorant receptor</fullName>
    </recommendedName>
</protein>
<evidence type="ECO:0000256" key="1">
    <source>
        <dbReference type="SAM" id="MobiDB-lite"/>
    </source>
</evidence>
<proteinExistence type="predicted"/>
<feature type="transmembrane region" description="Helical" evidence="2">
    <location>
        <begin position="621"/>
        <end position="641"/>
    </location>
</feature>
<evidence type="ECO:0000256" key="2">
    <source>
        <dbReference type="SAM" id="Phobius"/>
    </source>
</evidence>
<feature type="transmembrane region" description="Helical" evidence="2">
    <location>
        <begin position="153"/>
        <end position="173"/>
    </location>
</feature>